<evidence type="ECO:0000313" key="2">
    <source>
        <dbReference type="Proteomes" id="UP000275078"/>
    </source>
</evidence>
<dbReference type="EMBL" id="ML119818">
    <property type="protein sequence ID" value="RPA73526.1"/>
    <property type="molecule type" value="Genomic_DNA"/>
</dbReference>
<dbReference type="Proteomes" id="UP000275078">
    <property type="component" value="Unassembled WGS sequence"/>
</dbReference>
<accession>A0A3N4HKV7</accession>
<gene>
    <name evidence="1" type="ORF">BJ508DRAFT_313728</name>
</gene>
<dbReference type="AlphaFoldDB" id="A0A3N4HKV7"/>
<evidence type="ECO:0000313" key="1">
    <source>
        <dbReference type="EMBL" id="RPA73526.1"/>
    </source>
</evidence>
<protein>
    <submittedName>
        <fullName evidence="1">Uncharacterized protein</fullName>
    </submittedName>
</protein>
<reference evidence="1 2" key="1">
    <citation type="journal article" date="2018" name="Nat. Ecol. Evol.">
        <title>Pezizomycetes genomes reveal the molecular basis of ectomycorrhizal truffle lifestyle.</title>
        <authorList>
            <person name="Murat C."/>
            <person name="Payen T."/>
            <person name="Noel B."/>
            <person name="Kuo A."/>
            <person name="Morin E."/>
            <person name="Chen J."/>
            <person name="Kohler A."/>
            <person name="Krizsan K."/>
            <person name="Balestrini R."/>
            <person name="Da Silva C."/>
            <person name="Montanini B."/>
            <person name="Hainaut M."/>
            <person name="Levati E."/>
            <person name="Barry K.W."/>
            <person name="Belfiori B."/>
            <person name="Cichocki N."/>
            <person name="Clum A."/>
            <person name="Dockter R.B."/>
            <person name="Fauchery L."/>
            <person name="Guy J."/>
            <person name="Iotti M."/>
            <person name="Le Tacon F."/>
            <person name="Lindquist E.A."/>
            <person name="Lipzen A."/>
            <person name="Malagnac F."/>
            <person name="Mello A."/>
            <person name="Molinier V."/>
            <person name="Miyauchi S."/>
            <person name="Poulain J."/>
            <person name="Riccioni C."/>
            <person name="Rubini A."/>
            <person name="Sitrit Y."/>
            <person name="Splivallo R."/>
            <person name="Traeger S."/>
            <person name="Wang M."/>
            <person name="Zifcakova L."/>
            <person name="Wipf D."/>
            <person name="Zambonelli A."/>
            <person name="Paolocci F."/>
            <person name="Nowrousian M."/>
            <person name="Ottonello S."/>
            <person name="Baldrian P."/>
            <person name="Spatafora J.W."/>
            <person name="Henrissat B."/>
            <person name="Nagy L.G."/>
            <person name="Aury J.M."/>
            <person name="Wincker P."/>
            <person name="Grigoriev I.V."/>
            <person name="Bonfante P."/>
            <person name="Martin F.M."/>
        </authorList>
    </citation>
    <scope>NUCLEOTIDE SEQUENCE [LARGE SCALE GENOMIC DNA]</scope>
    <source>
        <strain evidence="1 2">RN42</strain>
    </source>
</reference>
<name>A0A3N4HKV7_ASCIM</name>
<organism evidence="1 2">
    <name type="scientific">Ascobolus immersus RN42</name>
    <dbReference type="NCBI Taxonomy" id="1160509"/>
    <lineage>
        <taxon>Eukaryota</taxon>
        <taxon>Fungi</taxon>
        <taxon>Dikarya</taxon>
        <taxon>Ascomycota</taxon>
        <taxon>Pezizomycotina</taxon>
        <taxon>Pezizomycetes</taxon>
        <taxon>Pezizales</taxon>
        <taxon>Ascobolaceae</taxon>
        <taxon>Ascobolus</taxon>
    </lineage>
</organism>
<sequence>MPPSLPKLPLPPKRIASLTFEAMFGECLTDRKDPKMVHNVITRISNTFSSNIQFSARLAELLKDFLVDLRKCQDHAAVVTIIDVHFSGRLAPELSAHLVRLSRSHPNTDSSSHQYGIAALREFSSLRERLEDLRLFEAGIHGLLVGLRTYIDRLVPDFSIELSSILDDIVHDITAARASLAANNAQGLNLALVSANSKFDHAIAALHHETNLPPLEVELRRVAAMLERVHSTTMGIYTSLASHFTTLTSSLLPTPTSSLITPRAIHANKFAHKLIEATFSLALAHLHCIRSSVIARERTVLEPSGFPLEVHGDEESFQGEVEVGLVGVKRDLGELLAVADRVKCALDELEVEDIYLLSDIWRHALLTEVYENFTEEEPACSVECKASTTKGSDPPASTGPGVSTLSPTVKLWYSMKINLITNRTRYQPQAPAVSGLGLRREPGSVEYAHYAMPRRARVEHLPPYT</sequence>
<keyword evidence="2" id="KW-1185">Reference proteome</keyword>
<proteinExistence type="predicted"/>